<protein>
    <submittedName>
        <fullName evidence="1">Uncharacterized protein</fullName>
    </submittedName>
</protein>
<evidence type="ECO:0000313" key="1">
    <source>
        <dbReference type="EMBL" id="ESQ30931.1"/>
    </source>
</evidence>
<evidence type="ECO:0000313" key="2">
    <source>
        <dbReference type="Proteomes" id="UP000030689"/>
    </source>
</evidence>
<keyword evidence="2" id="KW-1185">Reference proteome</keyword>
<sequence length="67" mass="7570">MTCKQRYAALIDCNIQKPHISGIPVRLVGLGSAQEFQELKSGYLSVKMALIGQLLKLIDYLQRHRLT</sequence>
<organism evidence="1 2">
    <name type="scientific">Eutrema salsugineum</name>
    <name type="common">Saltwater cress</name>
    <name type="synonym">Sisymbrium salsugineum</name>
    <dbReference type="NCBI Taxonomy" id="72664"/>
    <lineage>
        <taxon>Eukaryota</taxon>
        <taxon>Viridiplantae</taxon>
        <taxon>Streptophyta</taxon>
        <taxon>Embryophyta</taxon>
        <taxon>Tracheophyta</taxon>
        <taxon>Spermatophyta</taxon>
        <taxon>Magnoliopsida</taxon>
        <taxon>eudicotyledons</taxon>
        <taxon>Gunneridae</taxon>
        <taxon>Pentapetalae</taxon>
        <taxon>rosids</taxon>
        <taxon>malvids</taxon>
        <taxon>Brassicales</taxon>
        <taxon>Brassicaceae</taxon>
        <taxon>Eutremeae</taxon>
        <taxon>Eutrema</taxon>
    </lineage>
</organism>
<proteinExistence type="predicted"/>
<accession>V4MHX6</accession>
<gene>
    <name evidence="1" type="ORF">EUTSA_v10011926mg</name>
</gene>
<dbReference type="Gramene" id="ESQ30931">
    <property type="protein sequence ID" value="ESQ30931"/>
    <property type="gene ID" value="EUTSA_v10011926mg"/>
</dbReference>
<dbReference type="AlphaFoldDB" id="V4MHX6"/>
<dbReference type="Proteomes" id="UP000030689">
    <property type="component" value="Unassembled WGS sequence"/>
</dbReference>
<name>V4MHX6_EUTSA</name>
<reference evidence="1 2" key="1">
    <citation type="journal article" date="2013" name="Front. Plant Sci.">
        <title>The Reference Genome of the Halophytic Plant Eutrema salsugineum.</title>
        <authorList>
            <person name="Yang R."/>
            <person name="Jarvis D.E."/>
            <person name="Chen H."/>
            <person name="Beilstein M.A."/>
            <person name="Grimwood J."/>
            <person name="Jenkins J."/>
            <person name="Shu S."/>
            <person name="Prochnik S."/>
            <person name="Xin M."/>
            <person name="Ma C."/>
            <person name="Schmutz J."/>
            <person name="Wing R.A."/>
            <person name="Mitchell-Olds T."/>
            <person name="Schumaker K.S."/>
            <person name="Wang X."/>
        </authorList>
    </citation>
    <scope>NUCLEOTIDE SEQUENCE [LARGE SCALE GENOMIC DNA]</scope>
</reference>
<dbReference type="KEGG" id="eus:EUTSA_v10011926mg"/>
<dbReference type="EMBL" id="KI517809">
    <property type="protein sequence ID" value="ESQ30931.1"/>
    <property type="molecule type" value="Genomic_DNA"/>
</dbReference>